<organism evidence="1 2">
    <name type="scientific">Penstemon smallii</name>
    <dbReference type="NCBI Taxonomy" id="265156"/>
    <lineage>
        <taxon>Eukaryota</taxon>
        <taxon>Viridiplantae</taxon>
        <taxon>Streptophyta</taxon>
        <taxon>Embryophyta</taxon>
        <taxon>Tracheophyta</taxon>
        <taxon>Spermatophyta</taxon>
        <taxon>Magnoliopsida</taxon>
        <taxon>eudicotyledons</taxon>
        <taxon>Gunneridae</taxon>
        <taxon>Pentapetalae</taxon>
        <taxon>asterids</taxon>
        <taxon>lamiids</taxon>
        <taxon>Lamiales</taxon>
        <taxon>Plantaginaceae</taxon>
        <taxon>Cheloneae</taxon>
        <taxon>Penstemon</taxon>
    </lineage>
</organism>
<dbReference type="AlphaFoldDB" id="A0ABD3UKF5"/>
<sequence length="41" mass="5228">MDRSWIKLNNFTSYEYVNGVRSCMWFSYKNMPHRYLWYNLL</sequence>
<comment type="caution">
    <text evidence="1">The sequence shown here is derived from an EMBL/GenBank/DDBJ whole genome shotgun (WGS) entry which is preliminary data.</text>
</comment>
<accession>A0ABD3UKF5</accession>
<keyword evidence="2" id="KW-1185">Reference proteome</keyword>
<dbReference type="EMBL" id="JBJXBP010000001">
    <property type="protein sequence ID" value="KAL3849510.1"/>
    <property type="molecule type" value="Genomic_DNA"/>
</dbReference>
<evidence type="ECO:0000313" key="1">
    <source>
        <dbReference type="EMBL" id="KAL3849510.1"/>
    </source>
</evidence>
<proteinExistence type="predicted"/>
<name>A0ABD3UKF5_9LAMI</name>
<gene>
    <name evidence="1" type="ORF">ACJIZ3_011392</name>
</gene>
<reference evidence="1 2" key="1">
    <citation type="submission" date="2024-12" db="EMBL/GenBank/DDBJ databases">
        <title>The unique morphological basis and parallel evolutionary history of personate flowers in Penstemon.</title>
        <authorList>
            <person name="Depatie T.H."/>
            <person name="Wessinger C.A."/>
        </authorList>
    </citation>
    <scope>NUCLEOTIDE SEQUENCE [LARGE SCALE GENOMIC DNA]</scope>
    <source>
        <strain evidence="1">WTNN_2</strain>
        <tissue evidence="1">Leaf</tissue>
    </source>
</reference>
<dbReference type="Proteomes" id="UP001634393">
    <property type="component" value="Unassembled WGS sequence"/>
</dbReference>
<evidence type="ECO:0000313" key="2">
    <source>
        <dbReference type="Proteomes" id="UP001634393"/>
    </source>
</evidence>
<protein>
    <submittedName>
        <fullName evidence="1">Uncharacterized protein</fullName>
    </submittedName>
</protein>